<dbReference type="Proteomes" id="UP001500909">
    <property type="component" value="Unassembled WGS sequence"/>
</dbReference>
<comment type="caution">
    <text evidence="1">The sequence shown here is derived from an EMBL/GenBank/DDBJ whole genome shotgun (WGS) entry which is preliminary data.</text>
</comment>
<organism evidence="1 2">
    <name type="scientific">Streptomyces olivaceiscleroticus</name>
    <dbReference type="NCBI Taxonomy" id="68245"/>
    <lineage>
        <taxon>Bacteria</taxon>
        <taxon>Bacillati</taxon>
        <taxon>Actinomycetota</taxon>
        <taxon>Actinomycetes</taxon>
        <taxon>Kitasatosporales</taxon>
        <taxon>Streptomycetaceae</taxon>
        <taxon>Streptomyces</taxon>
    </lineage>
</organism>
<keyword evidence="2" id="KW-1185">Reference proteome</keyword>
<gene>
    <name evidence="1" type="ORF">GCM10010361_52630</name>
</gene>
<protein>
    <submittedName>
        <fullName evidence="1">Uncharacterized protein</fullName>
    </submittedName>
</protein>
<dbReference type="EMBL" id="BAAABY010000037">
    <property type="protein sequence ID" value="GAA0481342.1"/>
    <property type="molecule type" value="Genomic_DNA"/>
</dbReference>
<accession>A0ABP3KJP4</accession>
<evidence type="ECO:0000313" key="1">
    <source>
        <dbReference type="EMBL" id="GAA0481342.1"/>
    </source>
</evidence>
<evidence type="ECO:0000313" key="2">
    <source>
        <dbReference type="Proteomes" id="UP001500909"/>
    </source>
</evidence>
<reference evidence="2" key="1">
    <citation type="journal article" date="2019" name="Int. J. Syst. Evol. Microbiol.">
        <title>The Global Catalogue of Microorganisms (GCM) 10K type strain sequencing project: providing services to taxonomists for standard genome sequencing and annotation.</title>
        <authorList>
            <consortium name="The Broad Institute Genomics Platform"/>
            <consortium name="The Broad Institute Genome Sequencing Center for Infectious Disease"/>
            <person name="Wu L."/>
            <person name="Ma J."/>
        </authorList>
    </citation>
    <scope>NUCLEOTIDE SEQUENCE [LARGE SCALE GENOMIC DNA]</scope>
    <source>
        <strain evidence="2">JCM 4805</strain>
    </source>
</reference>
<name>A0ABP3KJP4_9ACTN</name>
<sequence length="72" mass="7604">MGAPCSGPSGAAEYWHIGAIHRRFGMVSCRRVIGSNSALTTGSLYVNEGGLGSGHSDPKPWYDIHRSSASIE</sequence>
<proteinExistence type="predicted"/>